<dbReference type="InterPro" id="IPR012340">
    <property type="entry name" value="NA-bd_OB-fold"/>
</dbReference>
<dbReference type="GO" id="GO:0140359">
    <property type="term" value="F:ABC-type transporter activity"/>
    <property type="evidence" value="ECO:0007669"/>
    <property type="project" value="InterPro"/>
</dbReference>
<evidence type="ECO:0000313" key="6">
    <source>
        <dbReference type="EMBL" id="QQB15119.1"/>
    </source>
</evidence>
<organism evidence="6 7">
    <name type="scientific">Brevibacterium casei</name>
    <dbReference type="NCBI Taxonomy" id="33889"/>
    <lineage>
        <taxon>Bacteria</taxon>
        <taxon>Bacillati</taxon>
        <taxon>Actinomycetota</taxon>
        <taxon>Actinomycetes</taxon>
        <taxon>Micrococcales</taxon>
        <taxon>Brevibacteriaceae</taxon>
        <taxon>Brevibacterium</taxon>
    </lineage>
</organism>
<evidence type="ECO:0000256" key="3">
    <source>
        <dbReference type="ARBA" id="ARBA00022840"/>
    </source>
</evidence>
<dbReference type="InterPro" id="IPR027417">
    <property type="entry name" value="P-loop_NTPase"/>
</dbReference>
<dbReference type="NCBIfam" id="NF008653">
    <property type="entry name" value="PRK11650.1"/>
    <property type="match status" value="1"/>
</dbReference>
<dbReference type="CDD" id="cd03301">
    <property type="entry name" value="ABC_MalK_N"/>
    <property type="match status" value="1"/>
</dbReference>
<evidence type="ECO:0000259" key="5">
    <source>
        <dbReference type="PROSITE" id="PS50893"/>
    </source>
</evidence>
<keyword evidence="2" id="KW-0547">Nucleotide-binding</keyword>
<evidence type="ECO:0000256" key="4">
    <source>
        <dbReference type="SAM" id="MobiDB-lite"/>
    </source>
</evidence>
<evidence type="ECO:0000256" key="2">
    <source>
        <dbReference type="ARBA" id="ARBA00022741"/>
    </source>
</evidence>
<dbReference type="GO" id="GO:0016887">
    <property type="term" value="F:ATP hydrolysis activity"/>
    <property type="evidence" value="ECO:0007669"/>
    <property type="project" value="InterPro"/>
</dbReference>
<dbReference type="GO" id="GO:0055052">
    <property type="term" value="C:ATP-binding cassette (ABC) transporter complex, substrate-binding subunit-containing"/>
    <property type="evidence" value="ECO:0007669"/>
    <property type="project" value="TreeGrafter"/>
</dbReference>
<gene>
    <name evidence="6" type="primary">ugpC</name>
    <name evidence="6" type="ORF">I6H47_03945</name>
</gene>
<dbReference type="Proteomes" id="UP000595374">
    <property type="component" value="Chromosome"/>
</dbReference>
<dbReference type="Pfam" id="PF17912">
    <property type="entry name" value="OB_MalK"/>
    <property type="match status" value="1"/>
</dbReference>
<keyword evidence="3 6" id="KW-0067">ATP-binding</keyword>
<dbReference type="GO" id="GO:0005524">
    <property type="term" value="F:ATP binding"/>
    <property type="evidence" value="ECO:0007669"/>
    <property type="project" value="UniProtKB-KW"/>
</dbReference>
<evidence type="ECO:0000256" key="1">
    <source>
        <dbReference type="ARBA" id="ARBA00022448"/>
    </source>
</evidence>
<keyword evidence="1" id="KW-0813">Transport</keyword>
<reference evidence="6 7" key="1">
    <citation type="submission" date="2020-12" db="EMBL/GenBank/DDBJ databases">
        <title>FDA dAtabase for Regulatory Grade micrObial Sequences (FDA-ARGOS): Supporting development and validation of Infectious Disease Dx tests.</title>
        <authorList>
            <person name="Sproer C."/>
            <person name="Gronow S."/>
            <person name="Severitt S."/>
            <person name="Schroder I."/>
            <person name="Tallon L."/>
            <person name="Sadzewicz L."/>
            <person name="Zhao X."/>
            <person name="Boylan J."/>
            <person name="Ott S."/>
            <person name="Bowen H."/>
            <person name="Vavikolanu K."/>
            <person name="Mehta A."/>
            <person name="Aluvathingal J."/>
            <person name="Nadendla S."/>
            <person name="Lowell S."/>
            <person name="Myers T."/>
            <person name="Yan Y."/>
            <person name="Sichtig H."/>
        </authorList>
    </citation>
    <scope>NUCLEOTIDE SEQUENCE [LARGE SCALE GENOMIC DNA]</scope>
    <source>
        <strain evidence="6 7">FDAARGOS_990</strain>
    </source>
</reference>
<proteinExistence type="predicted"/>
<dbReference type="GO" id="GO:0008643">
    <property type="term" value="P:carbohydrate transport"/>
    <property type="evidence" value="ECO:0007669"/>
    <property type="project" value="InterPro"/>
</dbReference>
<dbReference type="PANTHER" id="PTHR43875:SF1">
    <property type="entry name" value="OSMOPROTECTIVE COMPOUNDS UPTAKE ATP-BINDING PROTEIN GGTA"/>
    <property type="match status" value="1"/>
</dbReference>
<sequence>MVNVALTAVSLRYPGADAPAVSGFDLDIADGEFLVLVGPSGCGKSTTLRMLAGLEHPTEGRISFGGADVTHIGAKDRDVAMVFQSYALYPHMSVAGNLEFSLKNSGMPKAQRRRQIETAAAMLELDGLLDRKPRELSGGQRQRVAMGRALVRQPQVFLMDEPLSNLDAKLRVQTRAQIAALQRKLAVTTVYVTHDQTEAMTMGDRVVVMNAGRIEQVGTPRELYDHPASLFVASFIGSPTMNLLPARRGESAVSVGGAAVPIDRGLPATGAEVVLGIRSEDLRPAAAGEGAFELEVDLVEELGSDTYVYGALTGTAGTGSSPAEEATSSGTVGNLGDRPFVVRLPKGAVPRIGERMWVAADPARARLFDPESQLAIV</sequence>
<dbReference type="SMART" id="SM00382">
    <property type="entry name" value="AAA"/>
    <property type="match status" value="1"/>
</dbReference>
<accession>A0A7T4A0K3</accession>
<dbReference type="AlphaFoldDB" id="A0A7T4A0K3"/>
<feature type="region of interest" description="Disordered" evidence="4">
    <location>
        <begin position="315"/>
        <end position="334"/>
    </location>
</feature>
<dbReference type="InterPro" id="IPR040582">
    <property type="entry name" value="OB_MalK-like"/>
</dbReference>
<dbReference type="PANTHER" id="PTHR43875">
    <property type="entry name" value="MALTODEXTRIN IMPORT ATP-BINDING PROTEIN MSMX"/>
    <property type="match status" value="1"/>
</dbReference>
<dbReference type="Pfam" id="PF00005">
    <property type="entry name" value="ABC_tran"/>
    <property type="match status" value="1"/>
</dbReference>
<dbReference type="InterPro" id="IPR047641">
    <property type="entry name" value="ABC_transpr_MalK/UgpC-like"/>
</dbReference>
<dbReference type="PROSITE" id="PS50893">
    <property type="entry name" value="ABC_TRANSPORTER_2"/>
    <property type="match status" value="1"/>
</dbReference>
<dbReference type="EMBL" id="CP065989">
    <property type="protein sequence ID" value="QQB15119.1"/>
    <property type="molecule type" value="Genomic_DNA"/>
</dbReference>
<protein>
    <submittedName>
        <fullName evidence="6">sn-glycerol-3-phosphate ABC transporter ATP-binding protein UgpC</fullName>
    </submittedName>
</protein>
<dbReference type="SUPFAM" id="SSF52540">
    <property type="entry name" value="P-loop containing nucleoside triphosphate hydrolases"/>
    <property type="match status" value="1"/>
</dbReference>
<dbReference type="InterPro" id="IPR008995">
    <property type="entry name" value="Mo/tungstate-bd_C_term_dom"/>
</dbReference>
<dbReference type="Gene3D" id="2.40.50.100">
    <property type="match status" value="1"/>
</dbReference>
<dbReference type="Gene3D" id="2.40.50.140">
    <property type="entry name" value="Nucleic acid-binding proteins"/>
    <property type="match status" value="1"/>
</dbReference>
<dbReference type="InterPro" id="IPR003439">
    <property type="entry name" value="ABC_transporter-like_ATP-bd"/>
</dbReference>
<dbReference type="RefSeq" id="WP_198500143.1">
    <property type="nucleotide sequence ID" value="NZ_CP065989.1"/>
</dbReference>
<dbReference type="InterPro" id="IPR003593">
    <property type="entry name" value="AAA+_ATPase"/>
</dbReference>
<dbReference type="PROSITE" id="PS00211">
    <property type="entry name" value="ABC_TRANSPORTER_1"/>
    <property type="match status" value="1"/>
</dbReference>
<dbReference type="InterPro" id="IPR017871">
    <property type="entry name" value="ABC_transporter-like_CS"/>
</dbReference>
<dbReference type="SUPFAM" id="SSF50331">
    <property type="entry name" value="MOP-like"/>
    <property type="match status" value="1"/>
</dbReference>
<evidence type="ECO:0000313" key="7">
    <source>
        <dbReference type="Proteomes" id="UP000595374"/>
    </source>
</evidence>
<name>A0A7T4A0K3_9MICO</name>
<dbReference type="Gene3D" id="3.40.50.300">
    <property type="entry name" value="P-loop containing nucleotide triphosphate hydrolases"/>
    <property type="match status" value="1"/>
</dbReference>
<dbReference type="FunFam" id="3.40.50.300:FF:000042">
    <property type="entry name" value="Maltose/maltodextrin ABC transporter, ATP-binding protein"/>
    <property type="match status" value="1"/>
</dbReference>
<dbReference type="InterPro" id="IPR015855">
    <property type="entry name" value="ABC_transpr_MalK-like"/>
</dbReference>
<feature type="domain" description="ABC transporter" evidence="5">
    <location>
        <begin position="4"/>
        <end position="236"/>
    </location>
</feature>